<dbReference type="InterPro" id="IPR011993">
    <property type="entry name" value="PH-like_dom_sf"/>
</dbReference>
<keyword evidence="10" id="KW-1185">Reference proteome</keyword>
<dbReference type="Pfam" id="PF16746">
    <property type="entry name" value="BAR_3"/>
    <property type="match status" value="1"/>
</dbReference>
<dbReference type="Gene3D" id="2.30.29.30">
    <property type="entry name" value="Pleckstrin-homology domain (PH domain)/Phosphotyrosine-binding domain (PTB)"/>
    <property type="match status" value="1"/>
</dbReference>
<dbReference type="InterPro" id="IPR001164">
    <property type="entry name" value="ArfGAP_dom"/>
</dbReference>
<evidence type="ECO:0000256" key="4">
    <source>
        <dbReference type="PROSITE-ProRule" id="PRU00023"/>
    </source>
</evidence>
<dbReference type="PROSITE" id="PS50115">
    <property type="entry name" value="ARFGAP"/>
    <property type="match status" value="1"/>
</dbReference>
<dbReference type="PANTHER" id="PTHR23180">
    <property type="entry name" value="CENTAURIN/ARF"/>
    <property type="match status" value="1"/>
</dbReference>
<proteinExistence type="predicted"/>
<dbReference type="PANTHER" id="PTHR23180:SF403">
    <property type="entry name" value="ADP-RIBOSYLATION FACTOR GTPASE-ACTIVATING PROTEIN AGD3-LIKE"/>
    <property type="match status" value="1"/>
</dbReference>
<accession>A0ABQ7VLR6</accession>
<dbReference type="InterPro" id="IPR035670">
    <property type="entry name" value="AGD1/2/3/4_BAR_plant"/>
</dbReference>
<keyword evidence="2 5" id="KW-0863">Zinc-finger</keyword>
<evidence type="ECO:0000256" key="3">
    <source>
        <dbReference type="ARBA" id="ARBA00022833"/>
    </source>
</evidence>
<comment type="caution">
    <text evidence="9">The sequence shown here is derived from an EMBL/GenBank/DDBJ whole genome shotgun (WGS) entry which is preliminary data.</text>
</comment>
<dbReference type="Gene3D" id="1.20.1270.60">
    <property type="entry name" value="Arfaptin homology (AH) domain/BAR domain"/>
    <property type="match status" value="1"/>
</dbReference>
<protein>
    <recommendedName>
        <fullName evidence="11">Gcn4-complementing protein</fullName>
    </recommendedName>
</protein>
<dbReference type="Gene3D" id="1.10.220.150">
    <property type="entry name" value="Arf GTPase activating protein"/>
    <property type="match status" value="1"/>
</dbReference>
<dbReference type="SUPFAM" id="SSF48403">
    <property type="entry name" value="Ankyrin repeat"/>
    <property type="match status" value="1"/>
</dbReference>
<feature type="domain" description="Arf-GAP" evidence="8">
    <location>
        <begin position="497"/>
        <end position="641"/>
    </location>
</feature>
<keyword evidence="3" id="KW-0862">Zinc</keyword>
<dbReference type="PROSITE" id="PS50297">
    <property type="entry name" value="ANK_REP_REGION"/>
    <property type="match status" value="1"/>
</dbReference>
<dbReference type="InterPro" id="IPR004148">
    <property type="entry name" value="BAR_dom"/>
</dbReference>
<dbReference type="PRINTS" id="PR00405">
    <property type="entry name" value="REVINTRACTNG"/>
</dbReference>
<evidence type="ECO:0000259" key="8">
    <source>
        <dbReference type="PROSITE" id="PS50115"/>
    </source>
</evidence>
<dbReference type="SMART" id="SM00721">
    <property type="entry name" value="BAR"/>
    <property type="match status" value="1"/>
</dbReference>
<dbReference type="SMART" id="SM00105">
    <property type="entry name" value="ArfGap"/>
    <property type="match status" value="1"/>
</dbReference>
<dbReference type="InterPro" id="IPR001849">
    <property type="entry name" value="PH_domain"/>
</dbReference>
<dbReference type="SMART" id="SM00248">
    <property type="entry name" value="ANK"/>
    <property type="match status" value="2"/>
</dbReference>
<dbReference type="InterPro" id="IPR002110">
    <property type="entry name" value="Ankyrin_rpt"/>
</dbReference>
<feature type="domain" description="PH" evidence="7">
    <location>
        <begin position="294"/>
        <end position="433"/>
    </location>
</feature>
<evidence type="ECO:0000256" key="1">
    <source>
        <dbReference type="ARBA" id="ARBA00022723"/>
    </source>
</evidence>
<dbReference type="InterPro" id="IPR027267">
    <property type="entry name" value="AH/BAR_dom_sf"/>
</dbReference>
<feature type="compositionally biased region" description="Low complexity" evidence="6">
    <location>
        <begin position="446"/>
        <end position="459"/>
    </location>
</feature>
<evidence type="ECO:0000313" key="10">
    <source>
        <dbReference type="Proteomes" id="UP000826656"/>
    </source>
</evidence>
<dbReference type="Pfam" id="PF00169">
    <property type="entry name" value="PH"/>
    <property type="match status" value="1"/>
</dbReference>
<dbReference type="Gene3D" id="1.25.40.20">
    <property type="entry name" value="Ankyrin repeat-containing domain"/>
    <property type="match status" value="1"/>
</dbReference>
<dbReference type="Pfam" id="PF01412">
    <property type="entry name" value="ArfGap"/>
    <property type="match status" value="1"/>
</dbReference>
<feature type="region of interest" description="Disordered" evidence="6">
    <location>
        <begin position="442"/>
        <end position="461"/>
    </location>
</feature>
<organism evidence="9 10">
    <name type="scientific">Solanum tuberosum</name>
    <name type="common">Potato</name>
    <dbReference type="NCBI Taxonomy" id="4113"/>
    <lineage>
        <taxon>Eukaryota</taxon>
        <taxon>Viridiplantae</taxon>
        <taxon>Streptophyta</taxon>
        <taxon>Embryophyta</taxon>
        <taxon>Tracheophyta</taxon>
        <taxon>Spermatophyta</taxon>
        <taxon>Magnoliopsida</taxon>
        <taxon>eudicotyledons</taxon>
        <taxon>Gunneridae</taxon>
        <taxon>Pentapetalae</taxon>
        <taxon>asterids</taxon>
        <taxon>lamiids</taxon>
        <taxon>Solanales</taxon>
        <taxon>Solanaceae</taxon>
        <taxon>Solanoideae</taxon>
        <taxon>Solaneae</taxon>
        <taxon>Solanum</taxon>
    </lineage>
</organism>
<dbReference type="CDD" id="cd07606">
    <property type="entry name" value="BAR_SFC_plant"/>
    <property type="match status" value="1"/>
</dbReference>
<dbReference type="SUPFAM" id="SSF103657">
    <property type="entry name" value="BAR/IMD domain-like"/>
    <property type="match status" value="1"/>
</dbReference>
<dbReference type="SUPFAM" id="SSF57863">
    <property type="entry name" value="ArfGap/RecO-like zinc finger"/>
    <property type="match status" value="1"/>
</dbReference>
<evidence type="ECO:0000313" key="9">
    <source>
        <dbReference type="EMBL" id="KAH0763930.1"/>
    </source>
</evidence>
<feature type="repeat" description="ANK" evidence="4">
    <location>
        <begin position="707"/>
        <end position="739"/>
    </location>
</feature>
<dbReference type="PROSITE" id="PS50088">
    <property type="entry name" value="ANK_REPEAT"/>
    <property type="match status" value="1"/>
</dbReference>
<dbReference type="CDD" id="cd08204">
    <property type="entry name" value="ArfGap"/>
    <property type="match status" value="1"/>
</dbReference>
<evidence type="ECO:0000256" key="5">
    <source>
        <dbReference type="PROSITE-ProRule" id="PRU00288"/>
    </source>
</evidence>
<dbReference type="EMBL" id="JAIVGD010000013">
    <property type="protein sequence ID" value="KAH0763930.1"/>
    <property type="molecule type" value="Genomic_DNA"/>
</dbReference>
<dbReference type="PROSITE" id="PS50003">
    <property type="entry name" value="PH_DOMAIN"/>
    <property type="match status" value="1"/>
</dbReference>
<dbReference type="SUPFAM" id="SSF50729">
    <property type="entry name" value="PH domain-like"/>
    <property type="match status" value="1"/>
</dbReference>
<keyword evidence="4" id="KW-0040">ANK repeat</keyword>
<dbReference type="InterPro" id="IPR038508">
    <property type="entry name" value="ArfGAP_dom_sf"/>
</dbReference>
<dbReference type="InterPro" id="IPR037278">
    <property type="entry name" value="ARFGAP/RecO"/>
</dbReference>
<name>A0ABQ7VLR6_SOLTU</name>
<evidence type="ECO:0000256" key="2">
    <source>
        <dbReference type="ARBA" id="ARBA00022771"/>
    </source>
</evidence>
<evidence type="ECO:0000259" key="7">
    <source>
        <dbReference type="PROSITE" id="PS50003"/>
    </source>
</evidence>
<evidence type="ECO:0000256" key="6">
    <source>
        <dbReference type="SAM" id="MobiDB-lite"/>
    </source>
</evidence>
<keyword evidence="1" id="KW-0479">Metal-binding</keyword>
<dbReference type="SMART" id="SM00233">
    <property type="entry name" value="PH"/>
    <property type="match status" value="1"/>
</dbReference>
<reference evidence="9 10" key="1">
    <citation type="journal article" date="2021" name="bioRxiv">
        <title>Chromosome-scale and haplotype-resolved genome assembly of a tetraploid potato cultivar.</title>
        <authorList>
            <person name="Sun H."/>
            <person name="Jiao W.-B."/>
            <person name="Krause K."/>
            <person name="Campoy J.A."/>
            <person name="Goel M."/>
            <person name="Folz-Donahue K."/>
            <person name="Kukat C."/>
            <person name="Huettel B."/>
            <person name="Schneeberger K."/>
        </authorList>
    </citation>
    <scope>NUCLEOTIDE SEQUENCE [LARGE SCALE GENOMIC DNA]</scope>
    <source>
        <strain evidence="9">SolTubOtavaFocal</strain>
        <tissue evidence="9">Leaves</tissue>
    </source>
</reference>
<dbReference type="InterPro" id="IPR036770">
    <property type="entry name" value="Ankyrin_rpt-contain_sf"/>
</dbReference>
<dbReference type="CDD" id="cd13250">
    <property type="entry name" value="PH_ACAP"/>
    <property type="match status" value="1"/>
</dbReference>
<gene>
    <name evidence="9" type="ORF">KY290_020003</name>
</gene>
<sequence>MQEGKTLFARIDDSPMFRQQIQSLEESSETLRDKCLKYYKGCRKYTEGLGEAYDRDIAFASSLEIFGGGRNDPISVAYGGPDMAKFAIALREIGTYKEVLRSQVERVLNDRLLHLATIDLPDVKEARKRFDKANVAYDQVREKFLSLRKSTRMDIAAAIEEELYNARLSFEQARFNLVGALSAVEAKKKYEFLEAVGSMMDSHLRFFKQGYEVLHQMEPYISQVLAYSQKARESSMYEQAALNERMQEYKRKIDQERRCSFNGSTNGDVTQPFSRSSHKLIEAVMQSASEGKVQTIKQGYLSKRSSNIRGDWKRRFFVLDSRGMLYYYRKQLSRPSFQGSASPLLSNRCSSPEPGSGLLSRWLSSHYHGGVHEEKAVARHTVNLLTSTIKADADQSDLRFCFRIISPTKNYTLQAESAAEQMDWIEKITGVITSLLTSQTPERHFSGSPISESSSIGSPIDHDQRAMEEYTSGRDLTGRSFIRPSKSSVHILSTKREKPVEALKRIPGNDKCADCGAPGPEWASLNLGLLICIECSGVHRNFGVHISKVRSLKLDVKVWGPSIITLFEALGNVFVNSVWEELLHARKTFQADEIPMRFFESEKHKEFFGKPSYADHISVKEKFIHAKYAEKRFIHKVKDTTHLLSVAEQLWEGVRANDKKAVYRLIVVYQADVNAVHGEEASPGSDSSSSFNPQSVSEEHCIDEFLDGCSLLHLACQTADIGMVELLLQHGANINACDSRGQTPLHHSVMRGRTATSKLLLASFKFAKQTNVRIFTKVPKELDSWESTAIVPTFRIFISRICQGSALLGNSTYLMGGWTSNPKLSLVHEAASIKSSHIQKLKVVEMRMLRWMCGYTRRDGIQNEDIRDKVGSDFGGRQDAGSEVEMVRACDEEKQKCPRWCERLAMDGFRRGRGRPKKY</sequence>
<dbReference type="InterPro" id="IPR045258">
    <property type="entry name" value="ACAP1/2/3-like"/>
</dbReference>
<dbReference type="Proteomes" id="UP000826656">
    <property type="component" value="Unassembled WGS sequence"/>
</dbReference>
<evidence type="ECO:0008006" key="11">
    <source>
        <dbReference type="Google" id="ProtNLM"/>
    </source>
</evidence>
<dbReference type="Pfam" id="PF12796">
    <property type="entry name" value="Ank_2"/>
    <property type="match status" value="1"/>
</dbReference>